<protein>
    <recommendedName>
        <fullName evidence="3">Transposase Helix-turn-helix domain-containing protein</fullName>
    </recommendedName>
</protein>
<evidence type="ECO:0000313" key="2">
    <source>
        <dbReference type="Proteomes" id="UP000291343"/>
    </source>
</evidence>
<comment type="caution">
    <text evidence="1">The sequence shown here is derived from an EMBL/GenBank/DDBJ whole genome shotgun (WGS) entry which is preliminary data.</text>
</comment>
<dbReference type="Proteomes" id="UP000291343">
    <property type="component" value="Unassembled WGS sequence"/>
</dbReference>
<name>A0A482WHC4_LAOST</name>
<accession>A0A482WHC4</accession>
<keyword evidence="2" id="KW-1185">Reference proteome</keyword>
<dbReference type="InParanoid" id="A0A482WHC4"/>
<organism evidence="1 2">
    <name type="scientific">Laodelphax striatellus</name>
    <name type="common">Small brown planthopper</name>
    <name type="synonym">Delphax striatella</name>
    <dbReference type="NCBI Taxonomy" id="195883"/>
    <lineage>
        <taxon>Eukaryota</taxon>
        <taxon>Metazoa</taxon>
        <taxon>Ecdysozoa</taxon>
        <taxon>Arthropoda</taxon>
        <taxon>Hexapoda</taxon>
        <taxon>Insecta</taxon>
        <taxon>Pterygota</taxon>
        <taxon>Neoptera</taxon>
        <taxon>Paraneoptera</taxon>
        <taxon>Hemiptera</taxon>
        <taxon>Auchenorrhyncha</taxon>
        <taxon>Fulgoroidea</taxon>
        <taxon>Delphacidae</taxon>
        <taxon>Criomorphinae</taxon>
        <taxon>Laodelphax</taxon>
    </lineage>
</organism>
<dbReference type="AlphaFoldDB" id="A0A482WHC4"/>
<dbReference type="EMBL" id="QKKF02035739">
    <property type="protein sequence ID" value="RZF32907.1"/>
    <property type="molecule type" value="Genomic_DNA"/>
</dbReference>
<gene>
    <name evidence="1" type="ORF">LSTR_LSTR004298</name>
</gene>
<dbReference type="OrthoDB" id="6618525at2759"/>
<evidence type="ECO:0000313" key="1">
    <source>
        <dbReference type="EMBL" id="RZF32907.1"/>
    </source>
</evidence>
<sequence length="177" mass="20318">MFHENVFNLDYDSPMFWFLGSVLPRMSSVEDVILAAVACVVLSKQRRPRRYWVRPSLNSRATYSGNDLLDDLNRDDVDPLSGELRTDGSFKNFVRMTSEDFEYITLMIGHKISKMDTNYRKAISVTEKLAITLRFLATGDSYTSLSYLFKISKSTISCLYLMVQALIDLLKDNIKVT</sequence>
<proteinExistence type="predicted"/>
<dbReference type="STRING" id="195883.A0A482WHC4"/>
<reference evidence="1 2" key="1">
    <citation type="journal article" date="2017" name="Gigascience">
        <title>Genome sequence of the small brown planthopper, Laodelphax striatellus.</title>
        <authorList>
            <person name="Zhu J."/>
            <person name="Jiang F."/>
            <person name="Wang X."/>
            <person name="Yang P."/>
            <person name="Bao Y."/>
            <person name="Zhao W."/>
            <person name="Wang W."/>
            <person name="Lu H."/>
            <person name="Wang Q."/>
            <person name="Cui N."/>
            <person name="Li J."/>
            <person name="Chen X."/>
            <person name="Luo L."/>
            <person name="Yu J."/>
            <person name="Kang L."/>
            <person name="Cui F."/>
        </authorList>
    </citation>
    <scope>NUCLEOTIDE SEQUENCE [LARGE SCALE GENOMIC DNA]</scope>
    <source>
        <strain evidence="1">Lst14</strain>
    </source>
</reference>
<evidence type="ECO:0008006" key="3">
    <source>
        <dbReference type="Google" id="ProtNLM"/>
    </source>
</evidence>